<name>A0ABQ3AUL6_9GAMM</name>
<proteinExistence type="predicted"/>
<keyword evidence="2" id="KW-1185">Reference proteome</keyword>
<reference evidence="2" key="1">
    <citation type="journal article" date="2019" name="Int. J. Syst. Evol. Microbiol.">
        <title>The Global Catalogue of Microorganisms (GCM) 10K type strain sequencing project: providing services to taxonomists for standard genome sequencing and annotation.</title>
        <authorList>
            <consortium name="The Broad Institute Genomics Platform"/>
            <consortium name="The Broad Institute Genome Sequencing Center for Infectious Disease"/>
            <person name="Wu L."/>
            <person name="Ma J."/>
        </authorList>
    </citation>
    <scope>NUCLEOTIDE SEQUENCE [LARGE SCALE GENOMIC DNA]</scope>
    <source>
        <strain evidence="2">KCTC 32239</strain>
    </source>
</reference>
<accession>A0ABQ3AUL6</accession>
<evidence type="ECO:0000313" key="2">
    <source>
        <dbReference type="Proteomes" id="UP000619761"/>
    </source>
</evidence>
<protein>
    <submittedName>
        <fullName evidence="1">Uncharacterized protein</fullName>
    </submittedName>
</protein>
<comment type="caution">
    <text evidence="1">The sequence shown here is derived from an EMBL/GenBank/DDBJ whole genome shotgun (WGS) entry which is preliminary data.</text>
</comment>
<gene>
    <name evidence="1" type="ORF">GCM10011613_08650</name>
</gene>
<evidence type="ECO:0000313" key="1">
    <source>
        <dbReference type="EMBL" id="GGY66886.1"/>
    </source>
</evidence>
<sequence>MENKLSPTAVCGAIFIPNQTNAGTIPMPCPRIAINVMVKQIRFKKTIGIAKDLMSCLNNSMDALITMRHKADVGDIKPWFNSFIFVLARNQ</sequence>
<organism evidence="1 2">
    <name type="scientific">Cellvibrio zantedeschiae</name>
    <dbReference type="NCBI Taxonomy" id="1237077"/>
    <lineage>
        <taxon>Bacteria</taxon>
        <taxon>Pseudomonadati</taxon>
        <taxon>Pseudomonadota</taxon>
        <taxon>Gammaproteobacteria</taxon>
        <taxon>Cellvibrionales</taxon>
        <taxon>Cellvibrionaceae</taxon>
        <taxon>Cellvibrio</taxon>
    </lineage>
</organism>
<dbReference type="Proteomes" id="UP000619761">
    <property type="component" value="Unassembled WGS sequence"/>
</dbReference>
<dbReference type="EMBL" id="BMYZ01000001">
    <property type="protein sequence ID" value="GGY66886.1"/>
    <property type="molecule type" value="Genomic_DNA"/>
</dbReference>